<evidence type="ECO:0000313" key="2">
    <source>
        <dbReference type="EMBL" id="KKK63761.1"/>
    </source>
</evidence>
<dbReference type="Pfam" id="PF02661">
    <property type="entry name" value="Fic"/>
    <property type="match status" value="1"/>
</dbReference>
<dbReference type="SUPFAM" id="SSF140931">
    <property type="entry name" value="Fic-like"/>
    <property type="match status" value="1"/>
</dbReference>
<dbReference type="InterPro" id="IPR040198">
    <property type="entry name" value="Fido_containing"/>
</dbReference>
<dbReference type="AlphaFoldDB" id="A0A0F8ZV12"/>
<dbReference type="PANTHER" id="PTHR13504">
    <property type="entry name" value="FIDO DOMAIN-CONTAINING PROTEIN DDB_G0283145"/>
    <property type="match status" value="1"/>
</dbReference>
<feature type="non-terminal residue" evidence="2">
    <location>
        <position position="1"/>
    </location>
</feature>
<dbReference type="PROSITE" id="PS51459">
    <property type="entry name" value="FIDO"/>
    <property type="match status" value="1"/>
</dbReference>
<evidence type="ECO:0000259" key="1">
    <source>
        <dbReference type="PROSITE" id="PS51459"/>
    </source>
</evidence>
<reference evidence="2" key="1">
    <citation type="journal article" date="2015" name="Nature">
        <title>Complex archaea that bridge the gap between prokaryotes and eukaryotes.</title>
        <authorList>
            <person name="Spang A."/>
            <person name="Saw J.H."/>
            <person name="Jorgensen S.L."/>
            <person name="Zaremba-Niedzwiedzka K."/>
            <person name="Martijn J."/>
            <person name="Lind A.E."/>
            <person name="van Eijk R."/>
            <person name="Schleper C."/>
            <person name="Guy L."/>
            <person name="Ettema T.J."/>
        </authorList>
    </citation>
    <scope>NUCLEOTIDE SEQUENCE</scope>
</reference>
<gene>
    <name evidence="2" type="ORF">LCGC14_2991040</name>
</gene>
<name>A0A0F8ZV12_9ZZZZ</name>
<dbReference type="Gene3D" id="1.10.3290.10">
    <property type="entry name" value="Fido-like domain"/>
    <property type="match status" value="1"/>
</dbReference>
<comment type="caution">
    <text evidence="2">The sequence shown here is derived from an EMBL/GenBank/DDBJ whole genome shotgun (WGS) entry which is preliminary data.</text>
</comment>
<dbReference type="InterPro" id="IPR036597">
    <property type="entry name" value="Fido-like_dom_sf"/>
</dbReference>
<dbReference type="InterPro" id="IPR003812">
    <property type="entry name" value="Fido"/>
</dbReference>
<dbReference type="PANTHER" id="PTHR13504:SF38">
    <property type="entry name" value="FIDO DOMAIN-CONTAINING PROTEIN"/>
    <property type="match status" value="1"/>
</dbReference>
<organism evidence="2">
    <name type="scientific">marine sediment metagenome</name>
    <dbReference type="NCBI Taxonomy" id="412755"/>
    <lineage>
        <taxon>unclassified sequences</taxon>
        <taxon>metagenomes</taxon>
        <taxon>ecological metagenomes</taxon>
    </lineage>
</organism>
<proteinExistence type="predicted"/>
<dbReference type="EMBL" id="LAZR01061346">
    <property type="protein sequence ID" value="KKK63761.1"/>
    <property type="molecule type" value="Genomic_DNA"/>
</dbReference>
<accession>A0A0F8ZV12</accession>
<sequence length="159" mass="19258">HMSVYDEMITSNRDIDLNLILDWHRKVFELTKPEIAGIIRKYSIQISRSKYVPPMGGIEYLMDDLLNWYNEYKNKRHPVYLAYYMHFEFISIHPFGDGNGRMGRILMNYILFKNKSPMFDIIYEIRQSYYNALEKANLKEDRMIFLGWFCKRYIEANKN</sequence>
<feature type="domain" description="Fido" evidence="1">
    <location>
        <begin position="15"/>
        <end position="151"/>
    </location>
</feature>
<protein>
    <recommendedName>
        <fullName evidence="1">Fido domain-containing protein</fullName>
    </recommendedName>
</protein>